<evidence type="ECO:0000256" key="6">
    <source>
        <dbReference type="PROSITE-ProRule" id="PRU00339"/>
    </source>
</evidence>
<evidence type="ECO:0000256" key="7">
    <source>
        <dbReference type="SAM" id="MobiDB-lite"/>
    </source>
</evidence>
<dbReference type="SUPFAM" id="SSF56112">
    <property type="entry name" value="Protein kinase-like (PK-like)"/>
    <property type="match status" value="1"/>
</dbReference>
<protein>
    <recommendedName>
        <fullName evidence="1">non-specific serine/threonine protein kinase</fullName>
        <ecNumber evidence="1">2.7.11.1</ecNumber>
    </recommendedName>
</protein>
<dbReference type="Pfam" id="PF00069">
    <property type="entry name" value="Pkinase"/>
    <property type="match status" value="1"/>
</dbReference>
<proteinExistence type="predicted"/>
<dbReference type="RefSeq" id="WP_394829461.1">
    <property type="nucleotide sequence ID" value="NZ_CP089984.1"/>
</dbReference>
<keyword evidence="2" id="KW-0808">Transferase</keyword>
<dbReference type="PANTHER" id="PTHR43671">
    <property type="entry name" value="SERINE/THREONINE-PROTEIN KINASE NEK"/>
    <property type="match status" value="1"/>
</dbReference>
<dbReference type="InterPro" id="IPR008271">
    <property type="entry name" value="Ser/Thr_kinase_AS"/>
</dbReference>
<evidence type="ECO:0000256" key="3">
    <source>
        <dbReference type="ARBA" id="ARBA00022741"/>
    </source>
</evidence>
<keyword evidence="4 9" id="KW-0418">Kinase</keyword>
<dbReference type="PROSITE" id="PS00108">
    <property type="entry name" value="PROTEIN_KINASE_ST"/>
    <property type="match status" value="1"/>
</dbReference>
<dbReference type="InterPro" id="IPR011990">
    <property type="entry name" value="TPR-like_helical_dom_sf"/>
</dbReference>
<dbReference type="Pfam" id="PF13181">
    <property type="entry name" value="TPR_8"/>
    <property type="match status" value="1"/>
</dbReference>
<feature type="region of interest" description="Disordered" evidence="7">
    <location>
        <begin position="284"/>
        <end position="326"/>
    </location>
</feature>
<keyword evidence="3" id="KW-0547">Nucleotide-binding</keyword>
<accession>A0ABZ2MBH7</accession>
<dbReference type="Proteomes" id="UP001370348">
    <property type="component" value="Chromosome"/>
</dbReference>
<dbReference type="GO" id="GO:0016301">
    <property type="term" value="F:kinase activity"/>
    <property type="evidence" value="ECO:0007669"/>
    <property type="project" value="UniProtKB-KW"/>
</dbReference>
<keyword evidence="5" id="KW-0067">ATP-binding</keyword>
<dbReference type="Gene3D" id="3.30.200.20">
    <property type="entry name" value="Phosphorylase Kinase, domain 1"/>
    <property type="match status" value="1"/>
</dbReference>
<organism evidence="9 10">
    <name type="scientific">Pendulispora albinea</name>
    <dbReference type="NCBI Taxonomy" id="2741071"/>
    <lineage>
        <taxon>Bacteria</taxon>
        <taxon>Pseudomonadati</taxon>
        <taxon>Myxococcota</taxon>
        <taxon>Myxococcia</taxon>
        <taxon>Myxococcales</taxon>
        <taxon>Sorangiineae</taxon>
        <taxon>Pendulisporaceae</taxon>
        <taxon>Pendulispora</taxon>
    </lineage>
</organism>
<dbReference type="PROSITE" id="PS50005">
    <property type="entry name" value="TPR"/>
    <property type="match status" value="1"/>
</dbReference>
<reference evidence="9 10" key="1">
    <citation type="submission" date="2021-12" db="EMBL/GenBank/DDBJ databases">
        <title>Discovery of the Pendulisporaceae a myxobacterial family with distinct sporulation behavior and unique specialized metabolism.</title>
        <authorList>
            <person name="Garcia R."/>
            <person name="Popoff A."/>
            <person name="Bader C.D."/>
            <person name="Loehr J."/>
            <person name="Walesch S."/>
            <person name="Walt C."/>
            <person name="Boldt J."/>
            <person name="Bunk B."/>
            <person name="Haeckl F.J.F.P.J."/>
            <person name="Gunesch A.P."/>
            <person name="Birkelbach J."/>
            <person name="Nuebel U."/>
            <person name="Pietschmann T."/>
            <person name="Bach T."/>
            <person name="Mueller R."/>
        </authorList>
    </citation>
    <scope>NUCLEOTIDE SEQUENCE [LARGE SCALE GENOMIC DNA]</scope>
    <source>
        <strain evidence="9 10">MSr11954</strain>
    </source>
</reference>
<dbReference type="Gene3D" id="1.10.510.10">
    <property type="entry name" value="Transferase(Phosphotransferase) domain 1"/>
    <property type="match status" value="1"/>
</dbReference>
<dbReference type="Gene3D" id="1.25.40.10">
    <property type="entry name" value="Tetratricopeptide repeat domain"/>
    <property type="match status" value="2"/>
</dbReference>
<evidence type="ECO:0000256" key="2">
    <source>
        <dbReference type="ARBA" id="ARBA00022679"/>
    </source>
</evidence>
<evidence type="ECO:0000256" key="1">
    <source>
        <dbReference type="ARBA" id="ARBA00012513"/>
    </source>
</evidence>
<feature type="repeat" description="TPR" evidence="6">
    <location>
        <begin position="394"/>
        <end position="427"/>
    </location>
</feature>
<gene>
    <name evidence="9" type="ORF">LZC94_21890</name>
</gene>
<dbReference type="PROSITE" id="PS50011">
    <property type="entry name" value="PROTEIN_KINASE_DOM"/>
    <property type="match status" value="1"/>
</dbReference>
<feature type="domain" description="Protein kinase" evidence="8">
    <location>
        <begin position="11"/>
        <end position="273"/>
    </location>
</feature>
<evidence type="ECO:0000313" key="9">
    <source>
        <dbReference type="EMBL" id="WXB19863.1"/>
    </source>
</evidence>
<evidence type="ECO:0000256" key="4">
    <source>
        <dbReference type="ARBA" id="ARBA00022777"/>
    </source>
</evidence>
<dbReference type="EMBL" id="CP089984">
    <property type="protein sequence ID" value="WXB19863.1"/>
    <property type="molecule type" value="Genomic_DNA"/>
</dbReference>
<name>A0ABZ2MBH7_9BACT</name>
<evidence type="ECO:0000313" key="10">
    <source>
        <dbReference type="Proteomes" id="UP001370348"/>
    </source>
</evidence>
<dbReference type="InterPro" id="IPR050660">
    <property type="entry name" value="NEK_Ser/Thr_kinase"/>
</dbReference>
<sequence>MIERVLFAGRFVIEKEAGRGGMGIVHRAFDEVTARRVALKVLHRTEPSTLRRFAVEADALERLDHPDIVRYVAHGVAEGNVPYLALEWIEGESLRAHVTRAAQRGERLAVADVVELGQRLAGALEAAHALGIVHRDVKPSNILLVGGSPRRPKLVDFGIVRAGSVDPATTTGALLGTVGYMAPEQARGAEHLDGRADLFSLGCVLFRCLANRDAFDGPNPVSALSMLLMHKPPRLAGLRPDVPSELDDLIAGLLAKEPEKRPGSASLVKRELARIGARLLDETQTSNRHIQWSHTPNRPPKGGERPSRSSRPSMPSMPSAASAPSTSARRRPLWLGAIGVAVVVLGAGFALRPWRHTLGFARAAGDAGDTAAASAPAATSLTVLPASPSCSAEGVAFYQQGMHAVHEGRWDRAIRIFEEAAEVDPQCPQIQFRRLLTSREQSVPLPIRRERLREALRLRDGLSERDRRLLDASEILNGEDAPRREEAVRIGDELVRRYPMDAEIFFLSGGERMNLARTREDLEVALERVRRASELDPTYSDAWQTQSRILEQLGRDAEARAALEQCLAMSPGSVDCMTDRVFALRRAGQCTEAAAEARRASSWEPEEAEIYRIFAETLTATRAPKEAIEQVLLLREGRLPAEVREETALLERAQLEAWAGQFDRALATTAQLEQKLAGSAAREPHWAAAMLTADALIESGDRARGARVAEQALLRKDAWTPDKLAAVSVAPTEAWLLATALRGGRTTQAAWLEATRAWERANERELSTFERWVLSWGAKVGSPQDAAEAMAHAPAGELRGGGRHFHVEWAIGLPDVYAGRIYLQAGDAARAASVLEAGARACQGMYYPFLNVRAHLWLGMAKEKLGDKAAACRAYGVVLDRWGHATPRSITAREADERSRALGCGASHPQPEVHRDR</sequence>
<dbReference type="Pfam" id="PF13174">
    <property type="entry name" value="TPR_6"/>
    <property type="match status" value="1"/>
</dbReference>
<feature type="compositionally biased region" description="Low complexity" evidence="7">
    <location>
        <begin position="309"/>
        <end position="326"/>
    </location>
</feature>
<keyword evidence="6" id="KW-0802">TPR repeat</keyword>
<dbReference type="SMART" id="SM00028">
    <property type="entry name" value="TPR"/>
    <property type="match status" value="2"/>
</dbReference>
<dbReference type="InterPro" id="IPR000719">
    <property type="entry name" value="Prot_kinase_dom"/>
</dbReference>
<dbReference type="SMART" id="SM00220">
    <property type="entry name" value="S_TKc"/>
    <property type="match status" value="1"/>
</dbReference>
<keyword evidence="10" id="KW-1185">Reference proteome</keyword>
<evidence type="ECO:0000256" key="5">
    <source>
        <dbReference type="ARBA" id="ARBA00022840"/>
    </source>
</evidence>
<dbReference type="CDD" id="cd14014">
    <property type="entry name" value="STKc_PknB_like"/>
    <property type="match status" value="1"/>
</dbReference>
<dbReference type="SUPFAM" id="SSF48452">
    <property type="entry name" value="TPR-like"/>
    <property type="match status" value="1"/>
</dbReference>
<dbReference type="InterPro" id="IPR019734">
    <property type="entry name" value="TPR_rpt"/>
</dbReference>
<dbReference type="InterPro" id="IPR011009">
    <property type="entry name" value="Kinase-like_dom_sf"/>
</dbReference>
<feature type="compositionally biased region" description="Polar residues" evidence="7">
    <location>
        <begin position="284"/>
        <end position="296"/>
    </location>
</feature>
<evidence type="ECO:0000259" key="8">
    <source>
        <dbReference type="PROSITE" id="PS50011"/>
    </source>
</evidence>
<dbReference type="EC" id="2.7.11.1" evidence="1"/>
<dbReference type="PANTHER" id="PTHR43671:SF13">
    <property type="entry name" value="SERINE_THREONINE-PROTEIN KINASE NEK2"/>
    <property type="match status" value="1"/>
</dbReference>